<gene>
    <name evidence="3" type="ORF">WN944_005661</name>
</gene>
<organism evidence="3 4">
    <name type="scientific">Citrus x changshan-huyou</name>
    <dbReference type="NCBI Taxonomy" id="2935761"/>
    <lineage>
        <taxon>Eukaryota</taxon>
        <taxon>Viridiplantae</taxon>
        <taxon>Streptophyta</taxon>
        <taxon>Embryophyta</taxon>
        <taxon>Tracheophyta</taxon>
        <taxon>Spermatophyta</taxon>
        <taxon>Magnoliopsida</taxon>
        <taxon>eudicotyledons</taxon>
        <taxon>Gunneridae</taxon>
        <taxon>Pentapetalae</taxon>
        <taxon>rosids</taxon>
        <taxon>malvids</taxon>
        <taxon>Sapindales</taxon>
        <taxon>Rutaceae</taxon>
        <taxon>Aurantioideae</taxon>
        <taxon>Citrus</taxon>
    </lineage>
</organism>
<proteinExistence type="predicted"/>
<evidence type="ECO:0000313" key="3">
    <source>
        <dbReference type="EMBL" id="KAK9213676.1"/>
    </source>
</evidence>
<dbReference type="PANTHER" id="PTHR46890:SF28">
    <property type="entry name" value="REVERSE TRANSCRIPTASE DOMAIN-CONTAINING PROTEIN"/>
    <property type="match status" value="1"/>
</dbReference>
<dbReference type="PANTHER" id="PTHR46890">
    <property type="entry name" value="NON-LTR RETROLELEMENT REVERSE TRANSCRIPTASE-LIKE PROTEIN-RELATED"/>
    <property type="match status" value="1"/>
</dbReference>
<evidence type="ECO:0000313" key="4">
    <source>
        <dbReference type="Proteomes" id="UP001428341"/>
    </source>
</evidence>
<protein>
    <recommendedName>
        <fullName evidence="2">Reverse transcriptase domain-containing protein</fullName>
    </recommendedName>
</protein>
<dbReference type="EMBL" id="JBCGBO010000003">
    <property type="protein sequence ID" value="KAK9213676.1"/>
    <property type="molecule type" value="Genomic_DNA"/>
</dbReference>
<accession>A0AAP0QSF0</accession>
<evidence type="ECO:0000256" key="1">
    <source>
        <dbReference type="SAM" id="MobiDB-lite"/>
    </source>
</evidence>
<reference evidence="3 4" key="1">
    <citation type="submission" date="2024-05" db="EMBL/GenBank/DDBJ databases">
        <title>Haplotype-resolved chromosome-level genome assembly of Huyou (Citrus changshanensis).</title>
        <authorList>
            <person name="Miao C."/>
            <person name="Chen W."/>
            <person name="Wu Y."/>
            <person name="Wang L."/>
            <person name="Zhao S."/>
            <person name="Grierson D."/>
            <person name="Xu C."/>
            <person name="Chen K."/>
        </authorList>
    </citation>
    <scope>NUCLEOTIDE SEQUENCE [LARGE SCALE GENOMIC DNA]</scope>
    <source>
        <strain evidence="3">01-14</strain>
        <tissue evidence="3">Leaf</tissue>
    </source>
</reference>
<feature type="compositionally biased region" description="Basic and acidic residues" evidence="1">
    <location>
        <begin position="130"/>
        <end position="144"/>
    </location>
</feature>
<keyword evidence="4" id="KW-1185">Reference proteome</keyword>
<dbReference type="CDD" id="cd01650">
    <property type="entry name" value="RT_nLTR_like"/>
    <property type="match status" value="1"/>
</dbReference>
<name>A0AAP0QSF0_9ROSI</name>
<feature type="region of interest" description="Disordered" evidence="1">
    <location>
        <begin position="130"/>
        <end position="205"/>
    </location>
</feature>
<dbReference type="Pfam" id="PF00078">
    <property type="entry name" value="RVT_1"/>
    <property type="match status" value="1"/>
</dbReference>
<dbReference type="SUPFAM" id="SSF56672">
    <property type="entry name" value="DNA/RNA polymerases"/>
    <property type="match status" value="1"/>
</dbReference>
<sequence length="478" mass="53522">MRVFKWSTDFRCSAESSIVSIWVSLPYLPVHFIHCKSALCSIASAIDIPLRVDHATTSVNRSSVACVLVEYDVSKPLLPRIWIGEGDSGFWQDVVFERVPAYCNSCKHLGHSVESSYIANPELRKAQIADAAQDRDKGRMKKSDTVIQPKKPNTTQYVVTSDHRTQGPSTQPPVDLTQGPPHDESRPVGTSAPGAPLDPSASHSGDVTTILGDILGHIADHAQVGFNSHSTDIPDFDDGDENRRLGLFAVGYFRGLLYGDTVQFQQTDFDTIPTLVTTEDDVDLCRELDIDDVRRAIFSIDPESAPGPDGFCSRFYQFCWDIIGRDLLDAVLDYFRGSAMPRGFQSTLLVLLPKKESPSSWADFRPISLCNVSNKVITKLLVQRLSPILPQIISPTQRGFVPGRVIHDNVLLVQELVHDLNRRTRGNNVVLKLDMEKAYDRMSWPFILQMLRCFGFSERWISLIRRAVYGPWFSVLVD</sequence>
<dbReference type="InterPro" id="IPR000477">
    <property type="entry name" value="RT_dom"/>
</dbReference>
<comment type="caution">
    <text evidence="3">The sequence shown here is derived from an EMBL/GenBank/DDBJ whole genome shotgun (WGS) entry which is preliminary data.</text>
</comment>
<dbReference type="AlphaFoldDB" id="A0AAP0QSF0"/>
<dbReference type="Proteomes" id="UP001428341">
    <property type="component" value="Unassembled WGS sequence"/>
</dbReference>
<feature type="domain" description="Reverse transcriptase" evidence="2">
    <location>
        <begin position="333"/>
        <end position="478"/>
    </location>
</feature>
<evidence type="ECO:0000259" key="2">
    <source>
        <dbReference type="PROSITE" id="PS50878"/>
    </source>
</evidence>
<dbReference type="InterPro" id="IPR052343">
    <property type="entry name" value="Retrotransposon-Effector_Assoc"/>
</dbReference>
<dbReference type="InterPro" id="IPR043502">
    <property type="entry name" value="DNA/RNA_pol_sf"/>
</dbReference>
<dbReference type="PROSITE" id="PS50878">
    <property type="entry name" value="RT_POL"/>
    <property type="match status" value="1"/>
</dbReference>